<proteinExistence type="predicted"/>
<dbReference type="SUPFAM" id="SSF56601">
    <property type="entry name" value="beta-lactamase/transpeptidase-like"/>
    <property type="match status" value="1"/>
</dbReference>
<feature type="domain" description="Beta-lactamase-related" evidence="2">
    <location>
        <begin position="52"/>
        <end position="351"/>
    </location>
</feature>
<protein>
    <submittedName>
        <fullName evidence="3">CubicO group peptidase, beta-lactamase class C family</fullName>
    </submittedName>
</protein>
<feature type="signal peptide" evidence="1">
    <location>
        <begin position="1"/>
        <end position="21"/>
    </location>
</feature>
<dbReference type="InterPro" id="IPR050491">
    <property type="entry name" value="AmpC-like"/>
</dbReference>
<dbReference type="OrthoDB" id="9793489at2"/>
<evidence type="ECO:0000313" key="3">
    <source>
        <dbReference type="EMBL" id="SMG35832.1"/>
    </source>
</evidence>
<reference evidence="4" key="1">
    <citation type="submission" date="2017-04" db="EMBL/GenBank/DDBJ databases">
        <authorList>
            <person name="Varghese N."/>
            <person name="Submissions S."/>
        </authorList>
    </citation>
    <scope>NUCLEOTIDE SEQUENCE [LARGE SCALE GENOMIC DNA]</scope>
    <source>
        <strain evidence="4">DSM 4125</strain>
    </source>
</reference>
<dbReference type="EMBL" id="FXAW01000004">
    <property type="protein sequence ID" value="SMG35832.1"/>
    <property type="molecule type" value="Genomic_DNA"/>
</dbReference>
<keyword evidence="1" id="KW-0732">Signal</keyword>
<dbReference type="RefSeq" id="WP_085517424.1">
    <property type="nucleotide sequence ID" value="NZ_FXAW01000004.1"/>
</dbReference>
<name>A0A1X7K4F9_9BACT</name>
<evidence type="ECO:0000256" key="1">
    <source>
        <dbReference type="SAM" id="SignalP"/>
    </source>
</evidence>
<dbReference type="AlphaFoldDB" id="A0A1X7K4F9"/>
<dbReference type="PANTHER" id="PTHR46825:SF9">
    <property type="entry name" value="BETA-LACTAMASE-RELATED DOMAIN-CONTAINING PROTEIN"/>
    <property type="match status" value="1"/>
</dbReference>
<keyword evidence="4" id="KW-1185">Reference proteome</keyword>
<dbReference type="PANTHER" id="PTHR46825">
    <property type="entry name" value="D-ALANYL-D-ALANINE-CARBOXYPEPTIDASE/ENDOPEPTIDASE AMPH"/>
    <property type="match status" value="1"/>
</dbReference>
<evidence type="ECO:0000259" key="2">
    <source>
        <dbReference type="Pfam" id="PF00144"/>
    </source>
</evidence>
<dbReference type="InterPro" id="IPR001466">
    <property type="entry name" value="Beta-lactam-related"/>
</dbReference>
<evidence type="ECO:0000313" key="4">
    <source>
        <dbReference type="Proteomes" id="UP000193804"/>
    </source>
</evidence>
<accession>A0A1X7K4F9</accession>
<dbReference type="Pfam" id="PF00144">
    <property type="entry name" value="Beta-lactamase"/>
    <property type="match status" value="1"/>
</dbReference>
<dbReference type="Gene3D" id="3.40.710.10">
    <property type="entry name" value="DD-peptidase/beta-lactamase superfamily"/>
    <property type="match status" value="1"/>
</dbReference>
<dbReference type="InterPro" id="IPR012338">
    <property type="entry name" value="Beta-lactam/transpept-like"/>
</dbReference>
<gene>
    <name evidence="3" type="ORF">SAMN05661096_02379</name>
</gene>
<dbReference type="STRING" id="1028.SAMN05661096_02379"/>
<dbReference type="Proteomes" id="UP000193804">
    <property type="component" value="Unassembled WGS sequence"/>
</dbReference>
<feature type="chain" id="PRO_5010859878" evidence="1">
    <location>
        <begin position="22"/>
        <end position="468"/>
    </location>
</feature>
<organism evidence="3 4">
    <name type="scientific">Marivirga sericea</name>
    <dbReference type="NCBI Taxonomy" id="1028"/>
    <lineage>
        <taxon>Bacteria</taxon>
        <taxon>Pseudomonadati</taxon>
        <taxon>Bacteroidota</taxon>
        <taxon>Cytophagia</taxon>
        <taxon>Cytophagales</taxon>
        <taxon>Marivirgaceae</taxon>
        <taxon>Marivirga</taxon>
    </lineage>
</organism>
<sequence length="468" mass="53204">MRTYKYIVLITICLFALTCRSQNEKPITEQETELKISAKSIAEILSFFPADEPGGTFLATQNGKHIASAAFGKSNLELDIDMQLNNLFNIASLTKPFTAVAIFTLIEKGKISLNDTVSKFVPNFPKEGGEITIGHLLSHSSGMEYKNDEQQRNNFKRAIKNKNNPDFILEYFTKEKFDAKPGNKFDYNNVAYQLLGYIIELVSGKTYEAYLKEVFFTPLRMNNTFLESTSKVIKDRAIGYDSFDGQDYQVRKIDSDDSYFYSAGGLMSTVEDLSRWYEALMSYEIISQKNLEKLIRPIQYNNGTYAANGYGVFTGNLNGHDFVLHDGLGWGYGAIVLYFPKSKLFIAHLRNCGYCKYDVGLSYGAPIKIASILLNSAYFNNDYPNTALLKEYAGSYQSPFSNEVKIIIEQNNKLYLKSKRLGSLLLMPINENTFFIERNNETITFKKQTKNEFEMISNKGLPIVFEKI</sequence>